<dbReference type="InterPro" id="IPR028082">
    <property type="entry name" value="Peripla_BP_I"/>
</dbReference>
<comment type="caution">
    <text evidence="5">The sequence shown here is derived from an EMBL/GenBank/DDBJ whole genome shotgun (WGS) entry which is preliminary data.</text>
</comment>
<dbReference type="PROSITE" id="PS51257">
    <property type="entry name" value="PROKAR_LIPOPROTEIN"/>
    <property type="match status" value="1"/>
</dbReference>
<keyword evidence="6" id="KW-1185">Reference proteome</keyword>
<feature type="chain" id="PRO_5038547484" evidence="3">
    <location>
        <begin position="30"/>
        <end position="391"/>
    </location>
</feature>
<dbReference type="Pfam" id="PF13458">
    <property type="entry name" value="Peripla_BP_6"/>
    <property type="match status" value="1"/>
</dbReference>
<feature type="signal peptide" evidence="3">
    <location>
        <begin position="1"/>
        <end position="29"/>
    </location>
</feature>
<proteinExistence type="inferred from homology"/>
<evidence type="ECO:0000313" key="6">
    <source>
        <dbReference type="Proteomes" id="UP000323380"/>
    </source>
</evidence>
<accession>A0A5D0N9N2</accession>
<dbReference type="AlphaFoldDB" id="A0A5D0N9N2"/>
<feature type="domain" description="Leucine-binding protein" evidence="4">
    <location>
        <begin position="35"/>
        <end position="368"/>
    </location>
</feature>
<keyword evidence="2 3" id="KW-0732">Signal</keyword>
<organism evidence="5 6">
    <name type="scientific">Actinomadura chibensis</name>
    <dbReference type="NCBI Taxonomy" id="392828"/>
    <lineage>
        <taxon>Bacteria</taxon>
        <taxon>Bacillati</taxon>
        <taxon>Actinomycetota</taxon>
        <taxon>Actinomycetes</taxon>
        <taxon>Streptosporangiales</taxon>
        <taxon>Thermomonosporaceae</taxon>
        <taxon>Actinomadura</taxon>
    </lineage>
</organism>
<name>A0A5D0N9N2_9ACTN</name>
<gene>
    <name evidence="5" type="ORF">FXF69_36675</name>
</gene>
<protein>
    <submittedName>
        <fullName evidence="5">ABC transporter substrate-binding protein</fullName>
    </submittedName>
</protein>
<dbReference type="RefSeq" id="WP_067899504.1">
    <property type="nucleotide sequence ID" value="NZ_VSFG01000011.1"/>
</dbReference>
<reference evidence="5 6" key="1">
    <citation type="submission" date="2019-08" db="EMBL/GenBank/DDBJ databases">
        <title>Actinomadura sp. nov. CYP1-5 isolated from mountain soil.</title>
        <authorList>
            <person name="Songsumanus A."/>
            <person name="Kuncharoen N."/>
            <person name="Kudo T."/>
            <person name="Yuki M."/>
            <person name="Igarashi Y."/>
            <person name="Tanasupawat S."/>
        </authorList>
    </citation>
    <scope>NUCLEOTIDE SEQUENCE [LARGE SCALE GENOMIC DNA]</scope>
    <source>
        <strain evidence="5 6">JCM 14158</strain>
    </source>
</reference>
<dbReference type="SUPFAM" id="SSF53822">
    <property type="entry name" value="Periplasmic binding protein-like I"/>
    <property type="match status" value="1"/>
</dbReference>
<dbReference type="InterPro" id="IPR051010">
    <property type="entry name" value="BCAA_transport"/>
</dbReference>
<evidence type="ECO:0000256" key="2">
    <source>
        <dbReference type="ARBA" id="ARBA00022729"/>
    </source>
</evidence>
<dbReference type="PANTHER" id="PTHR30483:SF38">
    <property type="entry name" value="BLR7848 PROTEIN"/>
    <property type="match status" value="1"/>
</dbReference>
<sequence>MTITHRDLAVTLTAPAAAVLLAAGCAASAGGGDGPVDLGVIIERTGPLAALGLPELDAIKLAVKQVNQAGGVRGRTVRLVVRDSESQPAVAAAAAREFARRKDVPAVLGTATGAGCAAVNAVLEPKGVAQFCLSPIATRVKPLIFWAQGSLDDYHVFLTPYFAHKGMTRIALVRTADATGDAMEKIARDLVARDPKMTLTGVETFQSGATNAQTQLIRLREGRPDVVIAGASGANLLPIAQGMNALGMKMPLVVGHGAVVHSVLDLVKGSMVAGGMVAGVHWVNLPDAEIPASVPNRDLILKFRAAWQAEYGKPTGHSEAAAFDAAGQVLDALKAGAGTGKEIAAHIERTKFVGVLGDYAYTGSDHQGLGYVPGMLRFGGDGRFHLEYLAK</sequence>
<dbReference type="Gene3D" id="3.40.50.2300">
    <property type="match status" value="2"/>
</dbReference>
<dbReference type="Proteomes" id="UP000323380">
    <property type="component" value="Unassembled WGS sequence"/>
</dbReference>
<evidence type="ECO:0000313" key="5">
    <source>
        <dbReference type="EMBL" id="TYB41062.1"/>
    </source>
</evidence>
<evidence type="ECO:0000259" key="4">
    <source>
        <dbReference type="Pfam" id="PF13458"/>
    </source>
</evidence>
<dbReference type="PANTHER" id="PTHR30483">
    <property type="entry name" value="LEUCINE-SPECIFIC-BINDING PROTEIN"/>
    <property type="match status" value="1"/>
</dbReference>
<dbReference type="EMBL" id="VSFG01000011">
    <property type="protein sequence ID" value="TYB41062.1"/>
    <property type="molecule type" value="Genomic_DNA"/>
</dbReference>
<evidence type="ECO:0000256" key="1">
    <source>
        <dbReference type="ARBA" id="ARBA00010062"/>
    </source>
</evidence>
<dbReference type="InterPro" id="IPR028081">
    <property type="entry name" value="Leu-bd"/>
</dbReference>
<dbReference type="STRING" id="1220554.GCA_001552135_06203"/>
<comment type="similarity">
    <text evidence="1">Belongs to the leucine-binding protein family.</text>
</comment>
<evidence type="ECO:0000256" key="3">
    <source>
        <dbReference type="SAM" id="SignalP"/>
    </source>
</evidence>